<sequence length="260" mass="30775">MTDRGYYNFYTPGEYESYQQFPPYSYGQTSEARLEETMIKFMEMQQQQNQQWQQQMQQMNEQMQQMQDQNQQYLKNSLARAKNLENQLVQLAKQLANNNNQGETFQTNTQTTPDEKDNNPMKNEESGESVKGVENNEEERMRDECGEEKIVIEIETPHEVELPQELSCIEKTSTVDNEEVMMGAEEIKGLLDKEISIEQKREMENKAEIDRVINEICALFNMKQLGRIWTPQYLYLKCMEFLPNRRKKTEDVLSVSFWPP</sequence>
<evidence type="ECO:0000313" key="2">
    <source>
        <dbReference type="Proteomes" id="UP001177021"/>
    </source>
</evidence>
<dbReference type="Proteomes" id="UP001177021">
    <property type="component" value="Unassembled WGS sequence"/>
</dbReference>
<evidence type="ECO:0000313" key="1">
    <source>
        <dbReference type="EMBL" id="CAJ2634983.1"/>
    </source>
</evidence>
<proteinExistence type="predicted"/>
<keyword evidence="2" id="KW-1185">Reference proteome</keyword>
<protein>
    <submittedName>
        <fullName evidence="1">Uncharacterized protein</fullName>
    </submittedName>
</protein>
<organism evidence="1 2">
    <name type="scientific">Trifolium pratense</name>
    <name type="common">Red clover</name>
    <dbReference type="NCBI Taxonomy" id="57577"/>
    <lineage>
        <taxon>Eukaryota</taxon>
        <taxon>Viridiplantae</taxon>
        <taxon>Streptophyta</taxon>
        <taxon>Embryophyta</taxon>
        <taxon>Tracheophyta</taxon>
        <taxon>Spermatophyta</taxon>
        <taxon>Magnoliopsida</taxon>
        <taxon>eudicotyledons</taxon>
        <taxon>Gunneridae</taxon>
        <taxon>Pentapetalae</taxon>
        <taxon>rosids</taxon>
        <taxon>fabids</taxon>
        <taxon>Fabales</taxon>
        <taxon>Fabaceae</taxon>
        <taxon>Papilionoideae</taxon>
        <taxon>50 kb inversion clade</taxon>
        <taxon>NPAAA clade</taxon>
        <taxon>Hologalegina</taxon>
        <taxon>IRL clade</taxon>
        <taxon>Trifolieae</taxon>
        <taxon>Trifolium</taxon>
    </lineage>
</organism>
<gene>
    <name evidence="1" type="ORF">MILVUS5_LOCUS5760</name>
</gene>
<reference evidence="1" key="1">
    <citation type="submission" date="2023-10" db="EMBL/GenBank/DDBJ databases">
        <authorList>
            <person name="Rodriguez Cubillos JULIANA M."/>
            <person name="De Vega J."/>
        </authorList>
    </citation>
    <scope>NUCLEOTIDE SEQUENCE</scope>
</reference>
<accession>A0ACB0IR45</accession>
<comment type="caution">
    <text evidence="1">The sequence shown here is derived from an EMBL/GenBank/DDBJ whole genome shotgun (WGS) entry which is preliminary data.</text>
</comment>
<dbReference type="EMBL" id="CASHSV030000002">
    <property type="protein sequence ID" value="CAJ2634983.1"/>
    <property type="molecule type" value="Genomic_DNA"/>
</dbReference>
<name>A0ACB0IR45_TRIPR</name>